<reference evidence="7 8" key="1">
    <citation type="submission" date="2019-08" db="EMBL/GenBank/DDBJ databases">
        <authorList>
            <person name="Dhanesh K."/>
            <person name="Kumar G."/>
            <person name="Sasikala C."/>
            <person name="Venkata Ramana C."/>
        </authorList>
    </citation>
    <scope>NUCLEOTIDE SEQUENCE [LARGE SCALE GENOMIC DNA]</scope>
    <source>
        <strain evidence="7 8">JC645</strain>
    </source>
</reference>
<dbReference type="Pfam" id="PF00977">
    <property type="entry name" value="His_biosynth"/>
    <property type="match status" value="1"/>
</dbReference>
<protein>
    <submittedName>
        <fullName evidence="7">Uncharacterized protein</fullName>
    </submittedName>
</protein>
<evidence type="ECO:0000256" key="1">
    <source>
        <dbReference type="ARBA" id="ARBA00009667"/>
    </source>
</evidence>
<keyword evidence="2 5" id="KW-0028">Amino-acid biosynthesis</keyword>
<dbReference type="SUPFAM" id="SSF51366">
    <property type="entry name" value="Ribulose-phoshate binding barrel"/>
    <property type="match status" value="1"/>
</dbReference>
<dbReference type="GO" id="GO:0000105">
    <property type="term" value="P:L-histidine biosynthetic process"/>
    <property type="evidence" value="ECO:0007669"/>
    <property type="project" value="UniProtKB-KW"/>
</dbReference>
<dbReference type="InterPro" id="IPR011060">
    <property type="entry name" value="RibuloseP-bd_barrel"/>
</dbReference>
<comment type="caution">
    <text evidence="7">The sequence shown here is derived from an EMBL/GenBank/DDBJ whole genome shotgun (WGS) entry which is preliminary data.</text>
</comment>
<comment type="pathway">
    <text evidence="4">Amino-acid biosynthesis.</text>
</comment>
<evidence type="ECO:0000256" key="3">
    <source>
        <dbReference type="ARBA" id="ARBA00023102"/>
    </source>
</evidence>
<evidence type="ECO:0000256" key="4">
    <source>
        <dbReference type="ARBA" id="ARBA00029440"/>
    </source>
</evidence>
<sequence>MQTAHRRIVANVRRQRPHGARCSQLRQRRDPTELDAGASHPHLPGRLRDRESRIAVFASRVNASVLSRQSLIGVIDLKAGHAVHARGGLRRDYAPVDQFFARGQLGTLLAQPPVPAIGTSVDGSHPVNLFQPAGNPLQQPTEAASTAFASSAVSIPLDGSPTRLIDCYRAAGLTACYVADLDAIVHRRWQKETLWGLAASAGHRTELFLDVGIRGDESDVELEWLASFARYHPPLTVLVAGESATSPNVLAQLQTRFPSIRFAVSFDFHDGSWMSQSTTLAQWINACAAGRVRSVVALDVGAVGGGSIRRALDVTRSLRNQLPDLQLITGGGIRSTKDGRRLLDAGADRLLVASAFLQDPADELQPSV</sequence>
<name>A0A5M6D809_9BACT</name>
<organism evidence="7 8">
    <name type="scientific">Roseiconus nitratireducens</name>
    <dbReference type="NCBI Taxonomy" id="2605748"/>
    <lineage>
        <taxon>Bacteria</taxon>
        <taxon>Pseudomonadati</taxon>
        <taxon>Planctomycetota</taxon>
        <taxon>Planctomycetia</taxon>
        <taxon>Pirellulales</taxon>
        <taxon>Pirellulaceae</taxon>
        <taxon>Roseiconus</taxon>
    </lineage>
</organism>
<dbReference type="InterPro" id="IPR013785">
    <property type="entry name" value="Aldolase_TIM"/>
</dbReference>
<gene>
    <name evidence="7" type="ORF">FYK55_10810</name>
</gene>
<evidence type="ECO:0000313" key="7">
    <source>
        <dbReference type="EMBL" id="KAA5543684.1"/>
    </source>
</evidence>
<proteinExistence type="inferred from homology"/>
<accession>A0A5M6D809</accession>
<dbReference type="InterPro" id="IPR006062">
    <property type="entry name" value="His_biosynth"/>
</dbReference>
<keyword evidence="3 5" id="KW-0368">Histidine biosynthesis</keyword>
<dbReference type="EMBL" id="VWOX01000005">
    <property type="protein sequence ID" value="KAA5543684.1"/>
    <property type="molecule type" value="Genomic_DNA"/>
</dbReference>
<evidence type="ECO:0000256" key="6">
    <source>
        <dbReference type="SAM" id="MobiDB-lite"/>
    </source>
</evidence>
<evidence type="ECO:0000256" key="2">
    <source>
        <dbReference type="ARBA" id="ARBA00022605"/>
    </source>
</evidence>
<evidence type="ECO:0000256" key="5">
    <source>
        <dbReference type="RuleBase" id="RU003657"/>
    </source>
</evidence>
<dbReference type="Gene3D" id="3.20.20.70">
    <property type="entry name" value="Aldolase class I"/>
    <property type="match status" value="1"/>
</dbReference>
<dbReference type="AlphaFoldDB" id="A0A5M6D809"/>
<evidence type="ECO:0000313" key="8">
    <source>
        <dbReference type="Proteomes" id="UP000324479"/>
    </source>
</evidence>
<feature type="region of interest" description="Disordered" evidence="6">
    <location>
        <begin position="14"/>
        <end position="47"/>
    </location>
</feature>
<dbReference type="Proteomes" id="UP000324479">
    <property type="component" value="Unassembled WGS sequence"/>
</dbReference>
<comment type="similarity">
    <text evidence="1 5">Belongs to the HisA/HisF family.</text>
</comment>
<keyword evidence="8" id="KW-1185">Reference proteome</keyword>